<evidence type="ECO:0000313" key="2">
    <source>
        <dbReference type="Proteomes" id="UP000256964"/>
    </source>
</evidence>
<gene>
    <name evidence="1" type="ORF">OH76DRAFT_1490218</name>
</gene>
<sequence length="207" mass="22615">MHDFNIGVYDFLRYSGSLGGGLTRIDFATSDLDLAVPFFAFLPEAASYLVFLSVDACTAFSGHPESSPLLPLPQFPALRTLALKLDCDMDAEISDSLQKPAQRGHILQPPLRARTFPVLSSIELEVMNAVNHAISRTGGPAVEQIRGGARHRQPAGDQGDQLRTMRQAEADIHGRKGGLYDGVLFTRFICKQMPAATWGSRGLLYKI</sequence>
<keyword evidence="2" id="KW-1185">Reference proteome</keyword>
<evidence type="ECO:0000313" key="1">
    <source>
        <dbReference type="EMBL" id="RDX40514.1"/>
    </source>
</evidence>
<accession>A0A371CJQ1</accession>
<dbReference type="EMBL" id="KZ857551">
    <property type="protein sequence ID" value="RDX40514.1"/>
    <property type="molecule type" value="Genomic_DNA"/>
</dbReference>
<reference evidence="1 2" key="1">
    <citation type="journal article" date="2018" name="Biotechnol. Biofuels">
        <title>Integrative visual omics of the white-rot fungus Polyporus brumalis exposes the biotechnological potential of its oxidative enzymes for delignifying raw plant biomass.</title>
        <authorList>
            <person name="Miyauchi S."/>
            <person name="Rancon A."/>
            <person name="Drula E."/>
            <person name="Hage H."/>
            <person name="Chaduli D."/>
            <person name="Favel A."/>
            <person name="Grisel S."/>
            <person name="Henrissat B."/>
            <person name="Herpoel-Gimbert I."/>
            <person name="Ruiz-Duenas F.J."/>
            <person name="Chevret D."/>
            <person name="Hainaut M."/>
            <person name="Lin J."/>
            <person name="Wang M."/>
            <person name="Pangilinan J."/>
            <person name="Lipzen A."/>
            <person name="Lesage-Meessen L."/>
            <person name="Navarro D."/>
            <person name="Riley R."/>
            <person name="Grigoriev I.V."/>
            <person name="Zhou S."/>
            <person name="Raouche S."/>
            <person name="Rosso M.N."/>
        </authorList>
    </citation>
    <scope>NUCLEOTIDE SEQUENCE [LARGE SCALE GENOMIC DNA]</scope>
    <source>
        <strain evidence="1 2">BRFM 1820</strain>
    </source>
</reference>
<dbReference type="AlphaFoldDB" id="A0A371CJQ1"/>
<protein>
    <submittedName>
        <fullName evidence="1">Uncharacterized protein</fullName>
    </submittedName>
</protein>
<organism evidence="1 2">
    <name type="scientific">Lentinus brumalis</name>
    <dbReference type="NCBI Taxonomy" id="2498619"/>
    <lineage>
        <taxon>Eukaryota</taxon>
        <taxon>Fungi</taxon>
        <taxon>Dikarya</taxon>
        <taxon>Basidiomycota</taxon>
        <taxon>Agaricomycotina</taxon>
        <taxon>Agaricomycetes</taxon>
        <taxon>Polyporales</taxon>
        <taxon>Polyporaceae</taxon>
        <taxon>Lentinus</taxon>
    </lineage>
</organism>
<name>A0A371CJQ1_9APHY</name>
<dbReference type="Proteomes" id="UP000256964">
    <property type="component" value="Unassembled WGS sequence"/>
</dbReference>
<proteinExistence type="predicted"/>